<dbReference type="EMBL" id="SROY01000001">
    <property type="protein sequence ID" value="TLX23021.1"/>
    <property type="molecule type" value="Genomic_DNA"/>
</dbReference>
<evidence type="ECO:0000259" key="4">
    <source>
        <dbReference type="Pfam" id="PF25954"/>
    </source>
</evidence>
<feature type="domain" description="CusB-like beta-barrel" evidence="4">
    <location>
        <begin position="202"/>
        <end position="256"/>
    </location>
</feature>
<sequence length="361" mass="37816">MKLEGNKLRKPRARSLAACALVLLTLGACGRDPQPAEAVRTVLVVQPGAAAGMATEAFAGEVHAHQESALAFRVGGNLVRRLVDAGEEVKRGQLLAELDPGDARLQASAAQADMARLGGDLERYRKLVAQKLISQSAFDAQQAAWRAARAKYELMRNQDDYTRLRAPRDGVIASRQAEAGQVVAAGQPIFLLAGDGGREVAIGLPEARIRDFHTGQPAVVELWSAPGKRLPGHIREIAAAADPQTRTYAARVALDGAMAADAGLGQSARVFIAGAAGGGLRLPLAAVQRGDGGATAVWVVQDGKARQRAVRLGGYGEDSVPVLEGVGVGDWVVAAGGHLLREGESVKPVDRRNRPVAAGTR</sequence>
<dbReference type="InterPro" id="IPR058625">
    <property type="entry name" value="MdtA-like_BSH"/>
</dbReference>
<dbReference type="RefSeq" id="WP_138347386.1">
    <property type="nucleotide sequence ID" value="NZ_SROY01000001.1"/>
</dbReference>
<evidence type="ECO:0000313" key="7">
    <source>
        <dbReference type="Proteomes" id="UP000308508"/>
    </source>
</evidence>
<dbReference type="Pfam" id="PF25917">
    <property type="entry name" value="BSH_RND"/>
    <property type="match status" value="1"/>
</dbReference>
<dbReference type="Pfam" id="PF25954">
    <property type="entry name" value="Beta-barrel_RND_2"/>
    <property type="match status" value="1"/>
</dbReference>
<accession>A0A5R9PHM5</accession>
<evidence type="ECO:0000259" key="3">
    <source>
        <dbReference type="Pfam" id="PF25917"/>
    </source>
</evidence>
<dbReference type="Proteomes" id="UP000308508">
    <property type="component" value="Unassembled WGS sequence"/>
</dbReference>
<organism evidence="6 7">
    <name type="scientific">Thermomonas fusca</name>
    <dbReference type="NCBI Taxonomy" id="215690"/>
    <lineage>
        <taxon>Bacteria</taxon>
        <taxon>Pseudomonadati</taxon>
        <taxon>Pseudomonadota</taxon>
        <taxon>Gammaproteobacteria</taxon>
        <taxon>Lysobacterales</taxon>
        <taxon>Lysobacteraceae</taxon>
        <taxon>Thermomonas</taxon>
    </lineage>
</organism>
<protein>
    <submittedName>
        <fullName evidence="6">Efflux RND transporter periplasmic adaptor subunit</fullName>
    </submittedName>
</protein>
<feature type="signal peptide" evidence="2">
    <location>
        <begin position="1"/>
        <end position="30"/>
    </location>
</feature>
<name>A0A5R9PHM5_9GAMM</name>
<dbReference type="STRING" id="1123377.GCA_000423885_02310"/>
<comment type="similarity">
    <text evidence="1">Belongs to the membrane fusion protein (MFP) (TC 8.A.1) family.</text>
</comment>
<dbReference type="PROSITE" id="PS51257">
    <property type="entry name" value="PROKAR_LIPOPROTEIN"/>
    <property type="match status" value="1"/>
</dbReference>
<reference evidence="6 7" key="1">
    <citation type="submission" date="2019-04" db="EMBL/GenBank/DDBJ databases">
        <authorList>
            <person name="Grouzdev D.S."/>
            <person name="Nazina T.N."/>
        </authorList>
    </citation>
    <scope>NUCLEOTIDE SEQUENCE [LARGE SCALE GENOMIC DNA]</scope>
    <source>
        <strain evidence="6 7">SHC 3-19</strain>
    </source>
</reference>
<dbReference type="GO" id="GO:1990281">
    <property type="term" value="C:efflux pump complex"/>
    <property type="evidence" value="ECO:0007669"/>
    <property type="project" value="TreeGrafter"/>
</dbReference>
<dbReference type="Gene3D" id="1.10.287.470">
    <property type="entry name" value="Helix hairpin bin"/>
    <property type="match status" value="1"/>
</dbReference>
<dbReference type="PANTHER" id="PTHR30469:SF18">
    <property type="entry name" value="RESISTANCE-NODULATION-CELL DIVISION (RND) EFFLUX MEMBRANE FUSION PROTEIN-RELATED"/>
    <property type="match status" value="1"/>
</dbReference>
<dbReference type="InterPro" id="IPR058637">
    <property type="entry name" value="YknX-like_C"/>
</dbReference>
<dbReference type="SUPFAM" id="SSF111369">
    <property type="entry name" value="HlyD-like secretion proteins"/>
    <property type="match status" value="1"/>
</dbReference>
<feature type="domain" description="YknX-like C-terminal permuted SH3-like" evidence="5">
    <location>
        <begin position="280"/>
        <end position="347"/>
    </location>
</feature>
<keyword evidence="2" id="KW-0732">Signal</keyword>
<evidence type="ECO:0000256" key="2">
    <source>
        <dbReference type="SAM" id="SignalP"/>
    </source>
</evidence>
<proteinExistence type="inferred from homology"/>
<dbReference type="AlphaFoldDB" id="A0A5R9PHM5"/>
<evidence type="ECO:0000256" key="1">
    <source>
        <dbReference type="ARBA" id="ARBA00009477"/>
    </source>
</evidence>
<dbReference type="Gene3D" id="2.40.30.170">
    <property type="match status" value="1"/>
</dbReference>
<evidence type="ECO:0000313" key="6">
    <source>
        <dbReference type="EMBL" id="TLX23021.1"/>
    </source>
</evidence>
<dbReference type="Gene3D" id="2.40.50.100">
    <property type="match status" value="1"/>
</dbReference>
<dbReference type="Pfam" id="PF25989">
    <property type="entry name" value="YknX_C"/>
    <property type="match status" value="1"/>
</dbReference>
<keyword evidence="7" id="KW-1185">Reference proteome</keyword>
<gene>
    <name evidence="6" type="ORF">E5S66_03080</name>
</gene>
<dbReference type="GO" id="GO:0015562">
    <property type="term" value="F:efflux transmembrane transporter activity"/>
    <property type="evidence" value="ECO:0007669"/>
    <property type="project" value="TreeGrafter"/>
</dbReference>
<dbReference type="PANTHER" id="PTHR30469">
    <property type="entry name" value="MULTIDRUG RESISTANCE PROTEIN MDTA"/>
    <property type="match status" value="1"/>
</dbReference>
<feature type="chain" id="PRO_5024401852" evidence="2">
    <location>
        <begin position="31"/>
        <end position="361"/>
    </location>
</feature>
<dbReference type="Gene3D" id="2.40.420.20">
    <property type="match status" value="1"/>
</dbReference>
<dbReference type="InterPro" id="IPR006143">
    <property type="entry name" value="RND_pump_MFP"/>
</dbReference>
<comment type="caution">
    <text evidence="6">The sequence shown here is derived from an EMBL/GenBank/DDBJ whole genome shotgun (WGS) entry which is preliminary data.</text>
</comment>
<feature type="domain" description="Multidrug resistance protein MdtA-like barrel-sandwich hybrid" evidence="3">
    <location>
        <begin position="73"/>
        <end position="191"/>
    </location>
</feature>
<dbReference type="InterPro" id="IPR058792">
    <property type="entry name" value="Beta-barrel_RND_2"/>
</dbReference>
<dbReference type="NCBIfam" id="TIGR01730">
    <property type="entry name" value="RND_mfp"/>
    <property type="match status" value="1"/>
</dbReference>
<evidence type="ECO:0000259" key="5">
    <source>
        <dbReference type="Pfam" id="PF25989"/>
    </source>
</evidence>